<dbReference type="SUPFAM" id="SSF52743">
    <property type="entry name" value="Subtilisin-like"/>
    <property type="match status" value="1"/>
</dbReference>
<protein>
    <recommendedName>
        <fullName evidence="3">Peptidase S8/S53 domain-containing protein</fullName>
    </recommendedName>
</protein>
<proteinExistence type="inferred from homology"/>
<dbReference type="GO" id="GO:0004252">
    <property type="term" value="F:serine-type endopeptidase activity"/>
    <property type="evidence" value="ECO:0007669"/>
    <property type="project" value="InterPro"/>
</dbReference>
<name>A0A835F3R7_9POAL</name>
<dbReference type="Proteomes" id="UP000636709">
    <property type="component" value="Unassembled WGS sequence"/>
</dbReference>
<organism evidence="4 5">
    <name type="scientific">Digitaria exilis</name>
    <dbReference type="NCBI Taxonomy" id="1010633"/>
    <lineage>
        <taxon>Eukaryota</taxon>
        <taxon>Viridiplantae</taxon>
        <taxon>Streptophyta</taxon>
        <taxon>Embryophyta</taxon>
        <taxon>Tracheophyta</taxon>
        <taxon>Spermatophyta</taxon>
        <taxon>Magnoliopsida</taxon>
        <taxon>Liliopsida</taxon>
        <taxon>Poales</taxon>
        <taxon>Poaceae</taxon>
        <taxon>PACMAD clade</taxon>
        <taxon>Panicoideae</taxon>
        <taxon>Panicodae</taxon>
        <taxon>Paniceae</taxon>
        <taxon>Anthephorinae</taxon>
        <taxon>Digitaria</taxon>
    </lineage>
</organism>
<evidence type="ECO:0000313" key="5">
    <source>
        <dbReference type="Proteomes" id="UP000636709"/>
    </source>
</evidence>
<keyword evidence="2" id="KW-0732">Signal</keyword>
<keyword evidence="5" id="KW-1185">Reference proteome</keyword>
<dbReference type="AlphaFoldDB" id="A0A835F3R7"/>
<dbReference type="Gene3D" id="3.40.50.200">
    <property type="entry name" value="Peptidase S8/S53 domain"/>
    <property type="match status" value="1"/>
</dbReference>
<evidence type="ECO:0000259" key="3">
    <source>
        <dbReference type="Pfam" id="PF00082"/>
    </source>
</evidence>
<dbReference type="InterPro" id="IPR036852">
    <property type="entry name" value="Peptidase_S8/S53_dom_sf"/>
</dbReference>
<comment type="caution">
    <text evidence="4">The sequence shown here is derived from an EMBL/GenBank/DDBJ whole genome shotgun (WGS) entry which is preliminary data.</text>
</comment>
<dbReference type="PANTHER" id="PTHR10795">
    <property type="entry name" value="PROPROTEIN CONVERTASE SUBTILISIN/KEXIN"/>
    <property type="match status" value="1"/>
</dbReference>
<feature type="domain" description="Peptidase S8/S53" evidence="3">
    <location>
        <begin position="30"/>
        <end position="76"/>
    </location>
</feature>
<gene>
    <name evidence="4" type="ORF">HU200_019585</name>
</gene>
<evidence type="ECO:0000256" key="2">
    <source>
        <dbReference type="ARBA" id="ARBA00022729"/>
    </source>
</evidence>
<sequence>MGTERTWHPQPPARRSATSIDIRMFARGTARGVAPKARIATYKVARKFRNTPITDVVAAIDAAVKDGVDIISLSIGYYDM</sequence>
<evidence type="ECO:0000256" key="1">
    <source>
        <dbReference type="ARBA" id="ARBA00011073"/>
    </source>
</evidence>
<dbReference type="Pfam" id="PF00082">
    <property type="entry name" value="Peptidase_S8"/>
    <property type="match status" value="1"/>
</dbReference>
<dbReference type="InterPro" id="IPR000209">
    <property type="entry name" value="Peptidase_S8/S53_dom"/>
</dbReference>
<dbReference type="InterPro" id="IPR045051">
    <property type="entry name" value="SBT"/>
</dbReference>
<reference evidence="4" key="1">
    <citation type="submission" date="2020-07" db="EMBL/GenBank/DDBJ databases">
        <title>Genome sequence and genetic diversity analysis of an under-domesticated orphan crop, white fonio (Digitaria exilis).</title>
        <authorList>
            <person name="Bennetzen J.L."/>
            <person name="Chen S."/>
            <person name="Ma X."/>
            <person name="Wang X."/>
            <person name="Yssel A.E.J."/>
            <person name="Chaluvadi S.R."/>
            <person name="Johnson M."/>
            <person name="Gangashetty P."/>
            <person name="Hamidou F."/>
            <person name="Sanogo M.D."/>
            <person name="Zwaenepoel A."/>
            <person name="Wallace J."/>
            <person name="Van De Peer Y."/>
            <person name="Van Deynze A."/>
        </authorList>
    </citation>
    <scope>NUCLEOTIDE SEQUENCE</scope>
    <source>
        <tissue evidence="4">Leaves</tissue>
    </source>
</reference>
<dbReference type="GO" id="GO:0006508">
    <property type="term" value="P:proteolysis"/>
    <property type="evidence" value="ECO:0007669"/>
    <property type="project" value="InterPro"/>
</dbReference>
<comment type="similarity">
    <text evidence="1">Belongs to the peptidase S8 family.</text>
</comment>
<evidence type="ECO:0000313" key="4">
    <source>
        <dbReference type="EMBL" id="KAF8727081.1"/>
    </source>
</evidence>
<accession>A0A835F3R7</accession>
<dbReference type="EMBL" id="JACEFO010001646">
    <property type="protein sequence ID" value="KAF8727081.1"/>
    <property type="molecule type" value="Genomic_DNA"/>
</dbReference>